<dbReference type="Pfam" id="PF22507">
    <property type="entry name" value="DUF6994"/>
    <property type="match status" value="1"/>
</dbReference>
<dbReference type="InterPro" id="IPR054263">
    <property type="entry name" value="DUF6994"/>
</dbReference>
<evidence type="ECO:0000313" key="2">
    <source>
        <dbReference type="EMBL" id="MFC7404815.1"/>
    </source>
</evidence>
<evidence type="ECO:0000313" key="3">
    <source>
        <dbReference type="Proteomes" id="UP001596455"/>
    </source>
</evidence>
<name>A0ABW2Q5V8_9MICO</name>
<feature type="region of interest" description="Disordered" evidence="1">
    <location>
        <begin position="1"/>
        <end position="24"/>
    </location>
</feature>
<dbReference type="Proteomes" id="UP001596455">
    <property type="component" value="Unassembled WGS sequence"/>
</dbReference>
<proteinExistence type="predicted"/>
<protein>
    <submittedName>
        <fullName evidence="2">DUF6994 family protein</fullName>
    </submittedName>
</protein>
<keyword evidence="3" id="KW-1185">Reference proteome</keyword>
<sequence length="234" mass="26679">MVGPIDTSFDFATDTPPGKDPDALSPTLRRYHRMLWSKPLPSGEIFDLDPTVRGEYLVHRSSRGEFRLTSDAITTNLVHKAGRVIQQIAPEVRPADLGYTMGSAILFPGVRINGKQNLNGARGFHPSIADRFDLTLECIRRHYAGEDNKLADVLQRYSDFFGLFGDFSGYVDFWLLQDLVEDDGATIRFFHHFDDFRTPAVPRTVDDYIAYVEASNDFIRRRNRRIDDFVRGMA</sequence>
<accession>A0ABW2Q5V8</accession>
<dbReference type="RefSeq" id="WP_382392568.1">
    <property type="nucleotide sequence ID" value="NZ_JBHTCQ010000001.1"/>
</dbReference>
<reference evidence="3" key="1">
    <citation type="journal article" date="2019" name="Int. J. Syst. Evol. Microbiol.">
        <title>The Global Catalogue of Microorganisms (GCM) 10K type strain sequencing project: providing services to taxonomists for standard genome sequencing and annotation.</title>
        <authorList>
            <consortium name="The Broad Institute Genomics Platform"/>
            <consortium name="The Broad Institute Genome Sequencing Center for Infectious Disease"/>
            <person name="Wu L."/>
            <person name="Ma J."/>
        </authorList>
    </citation>
    <scope>NUCLEOTIDE SEQUENCE [LARGE SCALE GENOMIC DNA]</scope>
    <source>
        <strain evidence="3">JCM 1490</strain>
    </source>
</reference>
<organism evidence="2 3">
    <name type="scientific">Georgenia alba</name>
    <dbReference type="NCBI Taxonomy" id="2233858"/>
    <lineage>
        <taxon>Bacteria</taxon>
        <taxon>Bacillati</taxon>
        <taxon>Actinomycetota</taxon>
        <taxon>Actinomycetes</taxon>
        <taxon>Micrococcales</taxon>
        <taxon>Bogoriellaceae</taxon>
        <taxon>Georgenia</taxon>
    </lineage>
</organism>
<comment type="caution">
    <text evidence="2">The sequence shown here is derived from an EMBL/GenBank/DDBJ whole genome shotgun (WGS) entry which is preliminary data.</text>
</comment>
<evidence type="ECO:0000256" key="1">
    <source>
        <dbReference type="SAM" id="MobiDB-lite"/>
    </source>
</evidence>
<dbReference type="EMBL" id="JBHTCQ010000001">
    <property type="protein sequence ID" value="MFC7404815.1"/>
    <property type="molecule type" value="Genomic_DNA"/>
</dbReference>
<gene>
    <name evidence="2" type="ORF">ACFQQL_06815</name>
</gene>